<keyword evidence="1" id="KW-0812">Transmembrane</keyword>
<proteinExistence type="predicted"/>
<protein>
    <submittedName>
        <fullName evidence="2">Uncharacterized protein</fullName>
    </submittedName>
</protein>
<organism evidence="2 3">
    <name type="scientific">Aphis glycines</name>
    <name type="common">Soybean aphid</name>
    <dbReference type="NCBI Taxonomy" id="307491"/>
    <lineage>
        <taxon>Eukaryota</taxon>
        <taxon>Metazoa</taxon>
        <taxon>Ecdysozoa</taxon>
        <taxon>Arthropoda</taxon>
        <taxon>Hexapoda</taxon>
        <taxon>Insecta</taxon>
        <taxon>Pterygota</taxon>
        <taxon>Neoptera</taxon>
        <taxon>Paraneoptera</taxon>
        <taxon>Hemiptera</taxon>
        <taxon>Sternorrhyncha</taxon>
        <taxon>Aphidomorpha</taxon>
        <taxon>Aphidoidea</taxon>
        <taxon>Aphididae</taxon>
        <taxon>Aphidini</taxon>
        <taxon>Aphis</taxon>
        <taxon>Aphis</taxon>
    </lineage>
</organism>
<evidence type="ECO:0000313" key="2">
    <source>
        <dbReference type="EMBL" id="KAE9537196.1"/>
    </source>
</evidence>
<evidence type="ECO:0000256" key="1">
    <source>
        <dbReference type="SAM" id="Phobius"/>
    </source>
</evidence>
<sequence length="277" mass="31614">MDVLLRVTELFMSYPSLTFNLQNANLTAIYFILSCIISIKFYSLLLKYPRPEHRENSANSERSDECIDFTMMCVFFVPVYSIHSQNNASISNFGGGFSLSKFLIFTAGIGHLVVLNPRPKEISGHAFPAICFIKVHAFVHFCINEFSCHLPSESLRAILTSNYKKILLYKVLMQEKDKVSSNAISLVVFPRINVVLSLIRKESSFLNMILLTIGEVENIFALLDLADFELIVNISCINIKKICFMVNLFSFSGVVEYNIENQIMLPELYKTFFNLKH</sequence>
<gene>
    <name evidence="2" type="ORF">AGLY_006219</name>
</gene>
<dbReference type="AlphaFoldDB" id="A0A6G0TQX0"/>
<evidence type="ECO:0000313" key="3">
    <source>
        <dbReference type="Proteomes" id="UP000475862"/>
    </source>
</evidence>
<feature type="transmembrane region" description="Helical" evidence="1">
    <location>
        <begin position="95"/>
        <end position="115"/>
    </location>
</feature>
<keyword evidence="3" id="KW-1185">Reference proteome</keyword>
<accession>A0A6G0TQX0</accession>
<dbReference type="EMBL" id="VYZN01000018">
    <property type="protein sequence ID" value="KAE9537196.1"/>
    <property type="molecule type" value="Genomic_DNA"/>
</dbReference>
<keyword evidence="1" id="KW-1133">Transmembrane helix</keyword>
<comment type="caution">
    <text evidence="2">The sequence shown here is derived from an EMBL/GenBank/DDBJ whole genome shotgun (WGS) entry which is preliminary data.</text>
</comment>
<reference evidence="2 3" key="1">
    <citation type="submission" date="2019-08" db="EMBL/GenBank/DDBJ databases">
        <title>The genome of the soybean aphid Biotype 1, its phylome, world population structure and adaptation to the North American continent.</title>
        <authorList>
            <person name="Giordano R."/>
            <person name="Donthu R.K."/>
            <person name="Hernandez A.G."/>
            <person name="Wright C.L."/>
            <person name="Zimin A.V."/>
        </authorList>
    </citation>
    <scope>NUCLEOTIDE SEQUENCE [LARGE SCALE GENOMIC DNA]</scope>
    <source>
        <tissue evidence="2">Whole aphids</tissue>
    </source>
</reference>
<keyword evidence="1" id="KW-0472">Membrane</keyword>
<dbReference type="PROSITE" id="PS51257">
    <property type="entry name" value="PROKAR_LIPOPROTEIN"/>
    <property type="match status" value="1"/>
</dbReference>
<dbReference type="Proteomes" id="UP000475862">
    <property type="component" value="Unassembled WGS sequence"/>
</dbReference>
<feature type="transmembrane region" description="Helical" evidence="1">
    <location>
        <begin position="66"/>
        <end position="83"/>
    </location>
</feature>
<feature type="transmembrane region" description="Helical" evidence="1">
    <location>
        <begin position="27"/>
        <end position="45"/>
    </location>
</feature>
<name>A0A6G0TQX0_APHGL</name>